<gene>
    <name evidence="2" type="ORF">H8R27_14460</name>
</gene>
<organism evidence="2 3">
    <name type="scientific">Flavobacterium bernardetii</name>
    <dbReference type="NCBI Taxonomy" id="2813823"/>
    <lineage>
        <taxon>Bacteria</taxon>
        <taxon>Pseudomonadati</taxon>
        <taxon>Bacteroidota</taxon>
        <taxon>Flavobacteriia</taxon>
        <taxon>Flavobacteriales</taxon>
        <taxon>Flavobacteriaceae</taxon>
        <taxon>Flavobacterium</taxon>
    </lineage>
</organism>
<proteinExistence type="predicted"/>
<keyword evidence="3" id="KW-1185">Reference proteome</keyword>
<keyword evidence="1" id="KW-0812">Transmembrane</keyword>
<evidence type="ECO:0000313" key="2">
    <source>
        <dbReference type="EMBL" id="MBC5836090.1"/>
    </source>
</evidence>
<accession>A0ABR7J244</accession>
<keyword evidence="1" id="KW-0472">Membrane</keyword>
<evidence type="ECO:0000256" key="1">
    <source>
        <dbReference type="SAM" id="Phobius"/>
    </source>
</evidence>
<protein>
    <submittedName>
        <fullName evidence="2">Uncharacterized protein</fullName>
    </submittedName>
</protein>
<feature type="transmembrane region" description="Helical" evidence="1">
    <location>
        <begin position="115"/>
        <end position="141"/>
    </location>
</feature>
<reference evidence="2 3" key="1">
    <citation type="submission" date="2020-08" db="EMBL/GenBank/DDBJ databases">
        <title>Description of novel Flavobacterium F-408 isolate.</title>
        <authorList>
            <person name="Saticioglu I.B."/>
            <person name="Duman M."/>
            <person name="Altun S."/>
        </authorList>
    </citation>
    <scope>NUCLEOTIDE SEQUENCE [LARGE SCALE GENOMIC DNA]</scope>
    <source>
        <strain evidence="2 3">F-408</strain>
    </source>
</reference>
<evidence type="ECO:0000313" key="3">
    <source>
        <dbReference type="Proteomes" id="UP000605990"/>
    </source>
</evidence>
<name>A0ABR7J244_9FLAO</name>
<keyword evidence="1" id="KW-1133">Transmembrane helix</keyword>
<dbReference type="EMBL" id="JACRUN010000011">
    <property type="protein sequence ID" value="MBC5836090.1"/>
    <property type="molecule type" value="Genomic_DNA"/>
</dbReference>
<comment type="caution">
    <text evidence="2">The sequence shown here is derived from an EMBL/GenBank/DDBJ whole genome shotgun (WGS) entry which is preliminary data.</text>
</comment>
<sequence length="149" mass="17119">MTSNIYQIREILNADLNNTSKSNAIKKIIENFNYTYNAYSKTKLTKLEKATTVELTNYFKKMEQKVLSQNFQPTDYTEKALLSLTKLSNIQLDESKSIMKKVESQYATIKSSSQFAFAIIIIILFVLQIMVFSGESILPIIKTKDPRLN</sequence>
<dbReference type="RefSeq" id="WP_166131152.1">
    <property type="nucleotide sequence ID" value="NZ_JAANOQ010000010.1"/>
</dbReference>
<dbReference type="Proteomes" id="UP000605990">
    <property type="component" value="Unassembled WGS sequence"/>
</dbReference>